<keyword evidence="5" id="KW-0206">Cytoskeleton</keyword>
<dbReference type="Pfam" id="PF04130">
    <property type="entry name" value="GCP_C_terminal"/>
    <property type="match status" value="1"/>
</dbReference>
<protein>
    <submittedName>
        <fullName evidence="9">Gamma-tubulin complex component</fullName>
    </submittedName>
</protein>
<feature type="compositionally biased region" description="Basic and acidic residues" evidence="6">
    <location>
        <begin position="173"/>
        <end position="199"/>
    </location>
</feature>
<dbReference type="GO" id="GO:0043015">
    <property type="term" value="F:gamma-tubulin binding"/>
    <property type="evidence" value="ECO:0007669"/>
    <property type="project" value="InterPro"/>
</dbReference>
<feature type="region of interest" description="Disordered" evidence="6">
    <location>
        <begin position="585"/>
        <end position="616"/>
    </location>
</feature>
<dbReference type="InterPro" id="IPR059169">
    <property type="entry name" value="GCP5_N_ext"/>
</dbReference>
<dbReference type="CDD" id="cd22572">
    <property type="entry name" value="GCP5_NTD"/>
    <property type="match status" value="1"/>
</dbReference>
<gene>
    <name evidence="9" type="ORF">PoB_003404600</name>
</gene>
<evidence type="ECO:0000256" key="3">
    <source>
        <dbReference type="ARBA" id="ARBA00022490"/>
    </source>
</evidence>
<feature type="region of interest" description="Disordered" evidence="6">
    <location>
        <begin position="690"/>
        <end position="719"/>
    </location>
</feature>
<dbReference type="AlphaFoldDB" id="A0AAV4A8J4"/>
<dbReference type="InterPro" id="IPR040457">
    <property type="entry name" value="GCP_C"/>
</dbReference>
<feature type="region of interest" description="Disordered" evidence="6">
    <location>
        <begin position="155"/>
        <end position="226"/>
    </location>
</feature>
<evidence type="ECO:0000256" key="1">
    <source>
        <dbReference type="ARBA" id="ARBA00004245"/>
    </source>
</evidence>
<dbReference type="InterPro" id="IPR007259">
    <property type="entry name" value="GCP"/>
</dbReference>
<dbReference type="GO" id="GO:0051011">
    <property type="term" value="F:microtubule minus-end binding"/>
    <property type="evidence" value="ECO:0007669"/>
    <property type="project" value="TreeGrafter"/>
</dbReference>
<dbReference type="Proteomes" id="UP000735302">
    <property type="component" value="Unassembled WGS sequence"/>
</dbReference>
<dbReference type="EMBL" id="BLXT01003887">
    <property type="protein sequence ID" value="GFO07541.1"/>
    <property type="molecule type" value="Genomic_DNA"/>
</dbReference>
<sequence length="1130" mass="127167">MAKANKREAAIQRDVKKLITSVTGFEERDENFSRCLQYVDSNIKYHRYLSPDSHKIHRAIDGLCEKFEIHSQGQKAKDLRDLTVTFLDQPGLDGKDTGKTDVHYAMLSLLVNLAVAPTQVDFSRKQPEPTAEELDDFDWKAYLLDGEDLNFLSHASSESDEGESLDDSGDSDGDQRKADNDQKLVGKIDGDQPESEKPGDMAPASGTLSTARSEGSFRSQPAQNVEDEYSQMEKILVAEYWRGKSSEEAVGGSHAACQMSRDWKSYQQRLNPFQTFPNQVVVTEMQVIRETLWMLSGVTELFVFQHNGKEFYLNPDVYVMHLTPESLQNSLIPLMLRAQQAHFLDTFVADIVSQRCNWSSSDSNLEQSTNQDRGHLANRTVPQTYMAFASCISEFLTEFRAAIVRVEKRVIKQEETILLTSIASDLRTWLQKVEAVHRVVMHGVAPVSASPLQHGDRSITKATAAAADGRDGDDVFSDSSSGGGNNCSRATLLLDTLYDSVFESDLMAQGDSAEMASLMLRMLIKSSQPLLQIISDWINNGTLADTAAEFVLHRNKDIKSLDETFWEKAFMPSVQTSASSAELSTSALKADTKGSSNQGSSSRHSQGSHVTSEGSISGYTDLHSAEVIVGAGPKLLRPILKEAILTGKSMEMLENLGRMREALNINSNIFERPPSLYELFVKDLQEVLSSKKGTEESEEVDRRSSGARAPDQLSPGSAVEKISEKRMTATQVRKDPTIERQLNLPGLKDTLLNINFAALFSYPKSTTGSKREEPQCPRNAQCNLQPLLKLCGSCLYPHISLRYRTVCSKLVQILKEEYDLMGCIHAMQRYYLMSAGEVMYDFYTAVFSKIESREFWQDCSLLEMNLHEAVESLFPDDAARLSVEIVSTSSRSHQKSAINATDCIHLKYSVPWPVDVVISRRCEDRYNDVFTFILQIKRAKFTLDQLRFDDLSREQSVLLPANELFPGESETFTRRSRIHQFHLLRFRLLYFVNSLHNYIMTQILHSTELEFECQLDAAVDLDQIIHIHSQYVDAIHERCLLHQRLTVLREAVVRVLNLSLTFGTRWRQGVDFTSGEAIQEIDTELTRCIHFLSSFLQMVIKRGSYPHLESLAFALVSSLQFKVATGDKIS</sequence>
<dbReference type="GO" id="GO:0051225">
    <property type="term" value="P:spindle assembly"/>
    <property type="evidence" value="ECO:0007669"/>
    <property type="project" value="TreeGrafter"/>
</dbReference>
<organism evidence="9 10">
    <name type="scientific">Plakobranchus ocellatus</name>
    <dbReference type="NCBI Taxonomy" id="259542"/>
    <lineage>
        <taxon>Eukaryota</taxon>
        <taxon>Metazoa</taxon>
        <taxon>Spiralia</taxon>
        <taxon>Lophotrochozoa</taxon>
        <taxon>Mollusca</taxon>
        <taxon>Gastropoda</taxon>
        <taxon>Heterobranchia</taxon>
        <taxon>Euthyneura</taxon>
        <taxon>Panpulmonata</taxon>
        <taxon>Sacoglossa</taxon>
        <taxon>Placobranchoidea</taxon>
        <taxon>Plakobranchidae</taxon>
        <taxon>Plakobranchus</taxon>
    </lineage>
</organism>
<evidence type="ECO:0000259" key="8">
    <source>
        <dbReference type="Pfam" id="PF17681"/>
    </source>
</evidence>
<evidence type="ECO:0000259" key="7">
    <source>
        <dbReference type="Pfam" id="PF04130"/>
    </source>
</evidence>
<dbReference type="Pfam" id="PF17681">
    <property type="entry name" value="GCP_N_terminal"/>
    <property type="match status" value="1"/>
</dbReference>
<dbReference type="GO" id="GO:0005874">
    <property type="term" value="C:microtubule"/>
    <property type="evidence" value="ECO:0007669"/>
    <property type="project" value="UniProtKB-KW"/>
</dbReference>
<feature type="compositionally biased region" description="Basic and acidic residues" evidence="6">
    <location>
        <begin position="692"/>
        <end position="704"/>
    </location>
</feature>
<accession>A0AAV4A8J4</accession>
<evidence type="ECO:0000313" key="9">
    <source>
        <dbReference type="EMBL" id="GFO07541.1"/>
    </source>
</evidence>
<dbReference type="PANTHER" id="PTHR19302">
    <property type="entry name" value="GAMMA TUBULIN COMPLEX PROTEIN"/>
    <property type="match status" value="1"/>
</dbReference>
<dbReference type="Gene3D" id="1.20.120.1900">
    <property type="entry name" value="Gamma-tubulin complex, C-terminal domain"/>
    <property type="match status" value="1"/>
</dbReference>
<feature type="region of interest" description="Disordered" evidence="6">
    <location>
        <begin position="450"/>
        <end position="483"/>
    </location>
</feature>
<keyword evidence="4" id="KW-0493">Microtubule</keyword>
<dbReference type="InterPro" id="IPR042241">
    <property type="entry name" value="GCP_C_sf"/>
</dbReference>
<keyword evidence="10" id="KW-1185">Reference proteome</keyword>
<evidence type="ECO:0000256" key="6">
    <source>
        <dbReference type="SAM" id="MobiDB-lite"/>
    </source>
</evidence>
<reference evidence="9 10" key="1">
    <citation type="journal article" date="2021" name="Elife">
        <title>Chloroplast acquisition without the gene transfer in kleptoplastic sea slugs, Plakobranchus ocellatus.</title>
        <authorList>
            <person name="Maeda T."/>
            <person name="Takahashi S."/>
            <person name="Yoshida T."/>
            <person name="Shimamura S."/>
            <person name="Takaki Y."/>
            <person name="Nagai Y."/>
            <person name="Toyoda A."/>
            <person name="Suzuki Y."/>
            <person name="Arimoto A."/>
            <person name="Ishii H."/>
            <person name="Satoh N."/>
            <person name="Nishiyama T."/>
            <person name="Hasebe M."/>
            <person name="Maruyama T."/>
            <person name="Minagawa J."/>
            <person name="Obokata J."/>
            <person name="Shigenobu S."/>
        </authorList>
    </citation>
    <scope>NUCLEOTIDE SEQUENCE [LARGE SCALE GENOMIC DNA]</scope>
</reference>
<feature type="compositionally biased region" description="Polar residues" evidence="6">
    <location>
        <begin position="206"/>
        <end position="223"/>
    </location>
</feature>
<proteinExistence type="inferred from homology"/>
<comment type="similarity">
    <text evidence="2">Belongs to the TUBGCP family.</text>
</comment>
<feature type="compositionally biased region" description="Low complexity" evidence="6">
    <location>
        <begin position="585"/>
        <end position="609"/>
    </location>
</feature>
<feature type="domain" description="Gamma tubulin complex component C-terminal" evidence="7">
    <location>
        <begin position="820"/>
        <end position="1113"/>
    </location>
</feature>
<name>A0AAV4A8J4_9GAST</name>
<dbReference type="GO" id="GO:0000278">
    <property type="term" value="P:mitotic cell cycle"/>
    <property type="evidence" value="ECO:0007669"/>
    <property type="project" value="TreeGrafter"/>
</dbReference>
<dbReference type="GO" id="GO:0031122">
    <property type="term" value="P:cytoplasmic microtubule organization"/>
    <property type="evidence" value="ECO:0007669"/>
    <property type="project" value="TreeGrafter"/>
</dbReference>
<evidence type="ECO:0000256" key="4">
    <source>
        <dbReference type="ARBA" id="ARBA00022701"/>
    </source>
</evidence>
<dbReference type="PANTHER" id="PTHR19302:SF33">
    <property type="entry name" value="GAMMA-TUBULIN COMPLEX COMPONENT 5"/>
    <property type="match status" value="1"/>
</dbReference>
<dbReference type="GO" id="GO:0007020">
    <property type="term" value="P:microtubule nucleation"/>
    <property type="evidence" value="ECO:0007669"/>
    <property type="project" value="InterPro"/>
</dbReference>
<dbReference type="GO" id="GO:0051321">
    <property type="term" value="P:meiotic cell cycle"/>
    <property type="evidence" value="ECO:0007669"/>
    <property type="project" value="TreeGrafter"/>
</dbReference>
<evidence type="ECO:0000256" key="2">
    <source>
        <dbReference type="ARBA" id="ARBA00010337"/>
    </source>
</evidence>
<dbReference type="GO" id="GO:0000922">
    <property type="term" value="C:spindle pole"/>
    <property type="evidence" value="ECO:0007669"/>
    <property type="project" value="InterPro"/>
</dbReference>
<feature type="domain" description="Gamma tubulin complex component protein N-terminal" evidence="8">
    <location>
        <begin position="288"/>
        <end position="570"/>
    </location>
</feature>
<dbReference type="GO" id="GO:0000930">
    <property type="term" value="C:gamma-tubulin complex"/>
    <property type="evidence" value="ECO:0007669"/>
    <property type="project" value="TreeGrafter"/>
</dbReference>
<evidence type="ECO:0000313" key="10">
    <source>
        <dbReference type="Proteomes" id="UP000735302"/>
    </source>
</evidence>
<dbReference type="InterPro" id="IPR041470">
    <property type="entry name" value="GCP_N"/>
</dbReference>
<comment type="caution">
    <text evidence="9">The sequence shown here is derived from an EMBL/GenBank/DDBJ whole genome shotgun (WGS) entry which is preliminary data.</text>
</comment>
<feature type="compositionally biased region" description="Acidic residues" evidence="6">
    <location>
        <begin position="158"/>
        <end position="172"/>
    </location>
</feature>
<evidence type="ECO:0000256" key="5">
    <source>
        <dbReference type="ARBA" id="ARBA00023212"/>
    </source>
</evidence>
<keyword evidence="3" id="KW-0963">Cytoplasm</keyword>
<comment type="subcellular location">
    <subcellularLocation>
        <location evidence="1">Cytoplasm</location>
        <location evidence="1">Cytoskeleton</location>
    </subcellularLocation>
</comment>